<keyword evidence="3" id="KW-1185">Reference proteome</keyword>
<keyword evidence="1" id="KW-0732">Signal</keyword>
<proteinExistence type="predicted"/>
<sequence>MNRPAIKALAAIVLFALLTSLARAADDLVVEDLRCRGNAATSCEFILGHVYLGRGDPLDEVELRNAQLRLSTLRTFQSVSIYLEKGSERGKAIVVVEVTEADPIVSEWLLGASHRLGAFRSVASGRLSHQNLFGAGKLADLSMISVSPLNGPSEKLYSASLRYADPHLFGSKRYFATAGVLYVDSNVGTRYGNYGEANVLRFGVTLGRRLWDFSYLIVGYGYRPRADIQSGSWQNDGTFEFHEERNKHVVDVLYGWNSEDDLYFPTRGSSFHIGGGWGLDAAERNDEFHLQFRKTWAVGDGFASFKLAGDPSPEYRETFSESQFLAASYARPLAPSDNIKRGRWYVETGYNGAGFDSGGRPIQEFGLKLGIRVETASFGLIDLYVLGSRDVNR</sequence>
<dbReference type="Proteomes" id="UP001595904">
    <property type="component" value="Unassembled WGS sequence"/>
</dbReference>
<evidence type="ECO:0000313" key="2">
    <source>
        <dbReference type="EMBL" id="MFC4311128.1"/>
    </source>
</evidence>
<feature type="chain" id="PRO_5045534707" description="POTRA domain-containing protein" evidence="1">
    <location>
        <begin position="25"/>
        <end position="393"/>
    </location>
</feature>
<name>A0ABV8SU31_9GAMM</name>
<evidence type="ECO:0000313" key="3">
    <source>
        <dbReference type="Proteomes" id="UP001595904"/>
    </source>
</evidence>
<evidence type="ECO:0000256" key="1">
    <source>
        <dbReference type="SAM" id="SignalP"/>
    </source>
</evidence>
<dbReference type="Gene3D" id="3.10.20.310">
    <property type="entry name" value="membrane protein fhac"/>
    <property type="match status" value="1"/>
</dbReference>
<organism evidence="2 3">
    <name type="scientific">Steroidobacter flavus</name>
    <dbReference type="NCBI Taxonomy" id="1842136"/>
    <lineage>
        <taxon>Bacteria</taxon>
        <taxon>Pseudomonadati</taxon>
        <taxon>Pseudomonadota</taxon>
        <taxon>Gammaproteobacteria</taxon>
        <taxon>Steroidobacterales</taxon>
        <taxon>Steroidobacteraceae</taxon>
        <taxon>Steroidobacter</taxon>
    </lineage>
</organism>
<gene>
    <name evidence="2" type="ORF">ACFPN2_18670</name>
</gene>
<feature type="signal peptide" evidence="1">
    <location>
        <begin position="1"/>
        <end position="24"/>
    </location>
</feature>
<dbReference type="Gene3D" id="2.40.160.50">
    <property type="entry name" value="membrane protein fhac: a member of the omp85/tpsb transporter family"/>
    <property type="match status" value="1"/>
</dbReference>
<accession>A0ABV8SU31</accession>
<evidence type="ECO:0008006" key="4">
    <source>
        <dbReference type="Google" id="ProtNLM"/>
    </source>
</evidence>
<dbReference type="EMBL" id="JBHSDU010000003">
    <property type="protein sequence ID" value="MFC4311128.1"/>
    <property type="molecule type" value="Genomic_DNA"/>
</dbReference>
<reference evidence="3" key="1">
    <citation type="journal article" date="2019" name="Int. J. Syst. Evol. Microbiol.">
        <title>The Global Catalogue of Microorganisms (GCM) 10K type strain sequencing project: providing services to taxonomists for standard genome sequencing and annotation.</title>
        <authorList>
            <consortium name="The Broad Institute Genomics Platform"/>
            <consortium name="The Broad Institute Genome Sequencing Center for Infectious Disease"/>
            <person name="Wu L."/>
            <person name="Ma J."/>
        </authorList>
    </citation>
    <scope>NUCLEOTIDE SEQUENCE [LARGE SCALE GENOMIC DNA]</scope>
    <source>
        <strain evidence="3">CGMCC 1.10759</strain>
    </source>
</reference>
<comment type="caution">
    <text evidence="2">The sequence shown here is derived from an EMBL/GenBank/DDBJ whole genome shotgun (WGS) entry which is preliminary data.</text>
</comment>
<dbReference type="RefSeq" id="WP_380599191.1">
    <property type="nucleotide sequence ID" value="NZ_JBHSDU010000003.1"/>
</dbReference>
<protein>
    <recommendedName>
        <fullName evidence="4">POTRA domain-containing protein</fullName>
    </recommendedName>
</protein>